<dbReference type="PANTHER" id="PTHR46832">
    <property type="entry name" value="5'-METHYLTHIOADENOSINE/S-ADENOSYLHOMOCYSTEINE NUCLEOSIDASE"/>
    <property type="match status" value="1"/>
</dbReference>
<evidence type="ECO:0000256" key="5">
    <source>
        <dbReference type="ARBA" id="ARBA00023167"/>
    </source>
</evidence>
<keyword evidence="8" id="KW-1185">Reference proteome</keyword>
<comment type="caution">
    <text evidence="7">The sequence shown here is derived from an EMBL/GenBank/DDBJ whole genome shotgun (WGS) entry which is preliminary data.</text>
</comment>
<feature type="domain" description="Nucleoside phosphorylase" evidence="6">
    <location>
        <begin position="2"/>
        <end position="227"/>
    </location>
</feature>
<keyword evidence="3" id="KW-0028">Amino-acid biosynthesis</keyword>
<organism evidence="7 8">
    <name type="scientific">Fusibacter ferrireducens</name>
    <dbReference type="NCBI Taxonomy" id="2785058"/>
    <lineage>
        <taxon>Bacteria</taxon>
        <taxon>Bacillati</taxon>
        <taxon>Bacillota</taxon>
        <taxon>Clostridia</taxon>
        <taxon>Eubacteriales</taxon>
        <taxon>Eubacteriales Family XII. Incertae Sedis</taxon>
        <taxon>Fusibacter</taxon>
    </lineage>
</organism>
<dbReference type="InterPro" id="IPR035994">
    <property type="entry name" value="Nucleoside_phosphorylase_sf"/>
</dbReference>
<dbReference type="GO" id="GO:0008782">
    <property type="term" value="F:adenosylhomocysteine nucleosidase activity"/>
    <property type="evidence" value="ECO:0007669"/>
    <property type="project" value="UniProtKB-EC"/>
</dbReference>
<evidence type="ECO:0000313" key="7">
    <source>
        <dbReference type="EMBL" id="MBF4693049.1"/>
    </source>
</evidence>
<dbReference type="PANTHER" id="PTHR46832:SF1">
    <property type="entry name" value="5'-METHYLTHIOADENOSINE_S-ADENOSYLHOMOCYSTEINE NUCLEOSIDASE"/>
    <property type="match status" value="1"/>
</dbReference>
<comment type="pathway">
    <text evidence="1">Amino-acid biosynthesis; L-methionine biosynthesis via salvage pathway; S-methyl-5-thio-alpha-D-ribose 1-phosphate from S-methyl-5'-thioadenosine (hydrolase route): step 1/2.</text>
</comment>
<evidence type="ECO:0000313" key="8">
    <source>
        <dbReference type="Proteomes" id="UP000614200"/>
    </source>
</evidence>
<evidence type="ECO:0000256" key="2">
    <source>
        <dbReference type="ARBA" id="ARBA00011974"/>
    </source>
</evidence>
<reference evidence="7 8" key="1">
    <citation type="submission" date="2020-11" db="EMBL/GenBank/DDBJ databases">
        <title>Fusibacter basophilias sp. nov.</title>
        <authorList>
            <person name="Qiu D."/>
        </authorList>
    </citation>
    <scope>NUCLEOTIDE SEQUENCE [LARGE SCALE GENOMIC DNA]</scope>
    <source>
        <strain evidence="7 8">Q10-2</strain>
    </source>
</reference>
<dbReference type="CDD" id="cd09008">
    <property type="entry name" value="MTAN"/>
    <property type="match status" value="1"/>
</dbReference>
<keyword evidence="4 7" id="KW-0378">Hydrolase</keyword>
<sequence>MKLGIIGAMDLETEILKSNMSVENTISIAGMTYYTGTLQNKPVVVVTCGIGKVNAAACSQILISNFKVDAIVNTGVSGAIHEDLNVGDIVISTDCMEHDVDCTGFGYEYGIIPQMETSTFVADPYLIDLAYNSSIEEVKSHKIFKGRIVSGDQFVSSPERKVFIETNFGAHTTEMEGASIAHVCHLNKLPFVIIRAMSDKADGSAHVNYSEFAEEAAKNSTQIIMNMVGNMKMTL</sequence>
<dbReference type="NCBIfam" id="TIGR01704">
    <property type="entry name" value="MTA_SAH-Nsdase"/>
    <property type="match status" value="1"/>
</dbReference>
<accession>A0ABR9ZU03</accession>
<dbReference type="EC" id="3.2.2.9" evidence="2"/>
<evidence type="ECO:0000256" key="4">
    <source>
        <dbReference type="ARBA" id="ARBA00022801"/>
    </source>
</evidence>
<evidence type="ECO:0000256" key="3">
    <source>
        <dbReference type="ARBA" id="ARBA00022605"/>
    </source>
</evidence>
<gene>
    <name evidence="7" type="ORF">ISU02_07955</name>
</gene>
<proteinExistence type="predicted"/>
<dbReference type="EMBL" id="JADKNH010000004">
    <property type="protein sequence ID" value="MBF4693049.1"/>
    <property type="molecule type" value="Genomic_DNA"/>
</dbReference>
<keyword evidence="7" id="KW-0326">Glycosidase</keyword>
<dbReference type="InterPro" id="IPR000845">
    <property type="entry name" value="Nucleoside_phosphorylase_d"/>
</dbReference>
<keyword evidence="5" id="KW-0486">Methionine biosynthesis</keyword>
<name>A0ABR9ZU03_9FIRM</name>
<dbReference type="Gene3D" id="3.40.50.1580">
    <property type="entry name" value="Nucleoside phosphorylase domain"/>
    <property type="match status" value="1"/>
</dbReference>
<evidence type="ECO:0000259" key="6">
    <source>
        <dbReference type="Pfam" id="PF01048"/>
    </source>
</evidence>
<dbReference type="NCBIfam" id="NF004079">
    <property type="entry name" value="PRK05584.1"/>
    <property type="match status" value="1"/>
</dbReference>
<dbReference type="SUPFAM" id="SSF53167">
    <property type="entry name" value="Purine and uridine phosphorylases"/>
    <property type="match status" value="1"/>
</dbReference>
<dbReference type="Pfam" id="PF01048">
    <property type="entry name" value="PNP_UDP_1"/>
    <property type="match status" value="1"/>
</dbReference>
<dbReference type="RefSeq" id="WP_194701282.1">
    <property type="nucleotide sequence ID" value="NZ_JADKNH010000004.1"/>
</dbReference>
<dbReference type="Proteomes" id="UP000614200">
    <property type="component" value="Unassembled WGS sequence"/>
</dbReference>
<evidence type="ECO:0000256" key="1">
    <source>
        <dbReference type="ARBA" id="ARBA00004945"/>
    </source>
</evidence>
<protein>
    <recommendedName>
        <fullName evidence="2">adenosylhomocysteine nucleosidase</fullName>
        <ecNumber evidence="2">3.2.2.9</ecNumber>
    </recommendedName>
</protein>
<dbReference type="InterPro" id="IPR010049">
    <property type="entry name" value="MTA_SAH_Nsdase"/>
</dbReference>